<organism evidence="3 4">
    <name type="scientific">Bifidobacterium myosotis</name>
    <dbReference type="NCBI Taxonomy" id="1630166"/>
    <lineage>
        <taxon>Bacteria</taxon>
        <taxon>Bacillati</taxon>
        <taxon>Actinomycetota</taxon>
        <taxon>Actinomycetes</taxon>
        <taxon>Bifidobacteriales</taxon>
        <taxon>Bifidobacteriaceae</taxon>
        <taxon>Bifidobacterium</taxon>
    </lineage>
</organism>
<protein>
    <recommendedName>
        <fullName evidence="5">Membrane associated protein</fullName>
    </recommendedName>
</protein>
<dbReference type="RefSeq" id="WP_150379442.1">
    <property type="nucleotide sequence ID" value="NZ_RZUH01000005.1"/>
</dbReference>
<keyword evidence="2" id="KW-0472">Membrane</keyword>
<dbReference type="EMBL" id="RZUH01000005">
    <property type="protein sequence ID" value="KAA8827696.1"/>
    <property type="molecule type" value="Genomic_DNA"/>
</dbReference>
<feature type="transmembrane region" description="Helical" evidence="2">
    <location>
        <begin position="228"/>
        <end position="252"/>
    </location>
</feature>
<dbReference type="AlphaFoldDB" id="A0A5M9ZJC7"/>
<evidence type="ECO:0000313" key="4">
    <source>
        <dbReference type="Proteomes" id="UP000410049"/>
    </source>
</evidence>
<feature type="region of interest" description="Disordered" evidence="1">
    <location>
        <begin position="73"/>
        <end position="173"/>
    </location>
</feature>
<proteinExistence type="predicted"/>
<evidence type="ECO:0008006" key="5">
    <source>
        <dbReference type="Google" id="ProtNLM"/>
    </source>
</evidence>
<evidence type="ECO:0000313" key="3">
    <source>
        <dbReference type="EMBL" id="KAA8827696.1"/>
    </source>
</evidence>
<evidence type="ECO:0000256" key="2">
    <source>
        <dbReference type="SAM" id="Phobius"/>
    </source>
</evidence>
<dbReference type="Proteomes" id="UP000410049">
    <property type="component" value="Unassembled WGS sequence"/>
</dbReference>
<comment type="caution">
    <text evidence="3">The sequence shown here is derived from an EMBL/GenBank/DDBJ whole genome shotgun (WGS) entry which is preliminary data.</text>
</comment>
<accession>A0A5M9ZJC7</accession>
<reference evidence="3 4" key="1">
    <citation type="journal article" date="2019" name="Syst. Appl. Microbiol.">
        <title>Characterization of Bifidobacterium species in feaces of the Egyptian fruit bat: Description of B. vespertilionis sp. nov. and B. rousetti sp. nov.</title>
        <authorList>
            <person name="Modesto M."/>
            <person name="Satti M."/>
            <person name="Watanabe K."/>
            <person name="Puglisi E."/>
            <person name="Morelli L."/>
            <person name="Huang C.-H."/>
            <person name="Liou J.-S."/>
            <person name="Miyashita M."/>
            <person name="Tamura T."/>
            <person name="Saito S."/>
            <person name="Mori K."/>
            <person name="Huang L."/>
            <person name="Sciavilla P."/>
            <person name="Sandri C."/>
            <person name="Spiezio C."/>
            <person name="Vitali F."/>
            <person name="Cavalieri D."/>
            <person name="Perpetuini G."/>
            <person name="Tofalo R."/>
            <person name="Bonetti A."/>
            <person name="Arita M."/>
            <person name="Mattarelli P."/>
        </authorList>
    </citation>
    <scope>NUCLEOTIDE SEQUENCE [LARGE SCALE GENOMIC DNA]</scope>
    <source>
        <strain evidence="3 4">RST17</strain>
    </source>
</reference>
<feature type="compositionally biased region" description="Basic and acidic residues" evidence="1">
    <location>
        <begin position="73"/>
        <end position="95"/>
    </location>
</feature>
<sequence>MTDLNNTNAADEPTTPTPNDGANPGDSAGVPADGDAHTPASGTPSAGSPAPADLGNLDEAWAAFEAEHKADLHDVASSRQARKFEKQAKRREKEALLSVDDLDMGVFTDDAKPLGGGLGGGLRDRLRGGKRRNPRNRTDIPNGDSSDGGAAGSTWGDGDNPQRGPRDFTGRSWLDTDDVMDQYDDGGFTPPNPELGPVRTSTALLVALLVIGLAGTIVMVLVPSLYGIPVVSALLNIAFGLCTILGLGGLIVKALNRKDRPGDKGGFYDDGARV</sequence>
<keyword evidence="2" id="KW-1133">Transmembrane helix</keyword>
<feature type="compositionally biased region" description="Low complexity" evidence="1">
    <location>
        <begin position="143"/>
        <end position="159"/>
    </location>
</feature>
<feature type="transmembrane region" description="Helical" evidence="2">
    <location>
        <begin position="203"/>
        <end position="222"/>
    </location>
</feature>
<keyword evidence="2" id="KW-0812">Transmembrane</keyword>
<feature type="region of interest" description="Disordered" evidence="1">
    <location>
        <begin position="1"/>
        <end position="54"/>
    </location>
</feature>
<gene>
    <name evidence="3" type="ORF">EMO91_07590</name>
</gene>
<evidence type="ECO:0000256" key="1">
    <source>
        <dbReference type="SAM" id="MobiDB-lite"/>
    </source>
</evidence>
<name>A0A5M9ZJC7_9BIFI</name>